<dbReference type="CDD" id="cd12208">
    <property type="entry name" value="DIP1984-like"/>
    <property type="match status" value="1"/>
</dbReference>
<dbReference type="Gene3D" id="6.10.320.10">
    <property type="match status" value="1"/>
</dbReference>
<gene>
    <name evidence="1" type="ORF">IAA54_11115</name>
</gene>
<dbReference type="EMBL" id="DVHF01000144">
    <property type="protein sequence ID" value="HIR58203.1"/>
    <property type="molecule type" value="Genomic_DNA"/>
</dbReference>
<dbReference type="Proteomes" id="UP000886785">
    <property type="component" value="Unassembled WGS sequence"/>
</dbReference>
<dbReference type="AlphaFoldDB" id="A0A9D1DSJ8"/>
<accession>A0A9D1DSJ8</accession>
<comment type="caution">
    <text evidence="1">The sequence shown here is derived from an EMBL/GenBank/DDBJ whole genome shotgun (WGS) entry which is preliminary data.</text>
</comment>
<name>A0A9D1DSJ8_9FIRM</name>
<reference evidence="1" key="1">
    <citation type="submission" date="2020-10" db="EMBL/GenBank/DDBJ databases">
        <authorList>
            <person name="Gilroy R."/>
        </authorList>
    </citation>
    <scope>NUCLEOTIDE SEQUENCE</scope>
    <source>
        <strain evidence="1">ChiSjej1B19-7085</strain>
    </source>
</reference>
<dbReference type="NCBIfam" id="NF038048">
    <property type="entry name" value="DIP1984_fam"/>
    <property type="match status" value="1"/>
</dbReference>
<dbReference type="Pfam" id="PF20935">
    <property type="entry name" value="DUF6847"/>
    <property type="match status" value="1"/>
</dbReference>
<organism evidence="1 2">
    <name type="scientific">Candidatus Gallacutalibacter pullicola</name>
    <dbReference type="NCBI Taxonomy" id="2840830"/>
    <lineage>
        <taxon>Bacteria</taxon>
        <taxon>Bacillati</taxon>
        <taxon>Bacillota</taxon>
        <taxon>Clostridia</taxon>
        <taxon>Eubacteriales</taxon>
        <taxon>Candidatus Gallacutalibacter</taxon>
    </lineage>
</organism>
<evidence type="ECO:0000313" key="2">
    <source>
        <dbReference type="Proteomes" id="UP000886785"/>
    </source>
</evidence>
<protein>
    <submittedName>
        <fullName evidence="1">DIP1984 family protein</fullName>
    </submittedName>
</protein>
<dbReference type="InterPro" id="IPR047741">
    <property type="entry name" value="DIP1984-like"/>
</dbReference>
<reference evidence="1" key="2">
    <citation type="journal article" date="2021" name="PeerJ">
        <title>Extensive microbial diversity within the chicken gut microbiome revealed by metagenomics and culture.</title>
        <authorList>
            <person name="Gilroy R."/>
            <person name="Ravi A."/>
            <person name="Getino M."/>
            <person name="Pursley I."/>
            <person name="Horton D.L."/>
            <person name="Alikhan N.F."/>
            <person name="Baker D."/>
            <person name="Gharbi K."/>
            <person name="Hall N."/>
            <person name="Watson M."/>
            <person name="Adriaenssens E.M."/>
            <person name="Foster-Nyarko E."/>
            <person name="Jarju S."/>
            <person name="Secka A."/>
            <person name="Antonio M."/>
            <person name="Oren A."/>
            <person name="Chaudhuri R.R."/>
            <person name="La Ragione R."/>
            <person name="Hildebrand F."/>
            <person name="Pallen M.J."/>
        </authorList>
    </citation>
    <scope>NUCLEOTIDE SEQUENCE</scope>
    <source>
        <strain evidence="1">ChiSjej1B19-7085</strain>
    </source>
</reference>
<proteinExistence type="predicted"/>
<evidence type="ECO:0000313" key="1">
    <source>
        <dbReference type="EMBL" id="HIR58203.1"/>
    </source>
</evidence>
<sequence length="151" mass="17175">MKLAEALQERADLNRNIEQLRSRMTNNALVQEGEKTAEDPELLKKELDSAICRLSYLISRINLTNCETKINGKTLTELIAEKDALAVKISVYKEIAYAASQTAYRATHTEIKIKPAIVVADWQKEIDAMAKELRLLDNKLQESNWNTDLIE</sequence>